<accession>D7G1R2</accession>
<sequence>MVAQRLALDFPAKVDRMVLLSSLAKPDLTPVVRFKVEKHEPRWAKRVFLKEASFAHHWSVMARTKIALSFDTTDELKDIKTGALVLYGEDDTFTATGAQQLLDGIEGSKTLGLPGGHLCHITSPKTFSKIGLPMMLLIFGLVLLFAWSKLCCGAASAFFC</sequence>
<keyword evidence="1" id="KW-0472">Membrane</keyword>
<keyword evidence="1" id="KW-1133">Transmembrane helix</keyword>
<keyword evidence="3" id="KW-1185">Reference proteome</keyword>
<dbReference type="InParanoid" id="D7G1R2"/>
<keyword evidence="1" id="KW-0812">Transmembrane</keyword>
<evidence type="ECO:0000256" key="1">
    <source>
        <dbReference type="SAM" id="Phobius"/>
    </source>
</evidence>
<protein>
    <submittedName>
        <fullName evidence="2">Uncharacterized protein</fullName>
    </submittedName>
</protein>
<name>D7G1R2_ECTSI</name>
<dbReference type="SUPFAM" id="SSF53474">
    <property type="entry name" value="alpha/beta-Hydrolases"/>
    <property type="match status" value="1"/>
</dbReference>
<feature type="transmembrane region" description="Helical" evidence="1">
    <location>
        <begin position="135"/>
        <end position="159"/>
    </location>
</feature>
<organism evidence="2 3">
    <name type="scientific">Ectocarpus siliculosus</name>
    <name type="common">Brown alga</name>
    <name type="synonym">Conferva siliculosa</name>
    <dbReference type="NCBI Taxonomy" id="2880"/>
    <lineage>
        <taxon>Eukaryota</taxon>
        <taxon>Sar</taxon>
        <taxon>Stramenopiles</taxon>
        <taxon>Ochrophyta</taxon>
        <taxon>PX clade</taxon>
        <taxon>Phaeophyceae</taxon>
        <taxon>Ectocarpales</taxon>
        <taxon>Ectocarpaceae</taxon>
        <taxon>Ectocarpus</taxon>
    </lineage>
</organism>
<gene>
    <name evidence="2" type="ORF">Esi_0457_0018</name>
</gene>
<dbReference type="Proteomes" id="UP000002630">
    <property type="component" value="Linkage Group LG30"/>
</dbReference>
<dbReference type="AlphaFoldDB" id="D7G1R2"/>
<dbReference type="InterPro" id="IPR029058">
    <property type="entry name" value="AB_hydrolase_fold"/>
</dbReference>
<dbReference type="EMBL" id="FN649755">
    <property type="protein sequence ID" value="CBJ33307.1"/>
    <property type="molecule type" value="Genomic_DNA"/>
</dbReference>
<evidence type="ECO:0000313" key="2">
    <source>
        <dbReference type="EMBL" id="CBJ33307.1"/>
    </source>
</evidence>
<evidence type="ECO:0000313" key="3">
    <source>
        <dbReference type="Proteomes" id="UP000002630"/>
    </source>
</evidence>
<dbReference type="EMBL" id="FN648660">
    <property type="protein sequence ID" value="CBJ33307.1"/>
    <property type="molecule type" value="Genomic_DNA"/>
</dbReference>
<dbReference type="Gene3D" id="3.40.50.1820">
    <property type="entry name" value="alpha/beta hydrolase"/>
    <property type="match status" value="1"/>
</dbReference>
<proteinExistence type="predicted"/>
<reference evidence="2 3" key="1">
    <citation type="journal article" date="2010" name="Nature">
        <title>The Ectocarpus genome and the independent evolution of multicellularity in brown algae.</title>
        <authorList>
            <person name="Cock J.M."/>
            <person name="Sterck L."/>
            <person name="Rouze P."/>
            <person name="Scornet D."/>
            <person name="Allen A.E."/>
            <person name="Amoutzias G."/>
            <person name="Anthouard V."/>
            <person name="Artiguenave F."/>
            <person name="Aury J.M."/>
            <person name="Badger J.H."/>
            <person name="Beszteri B."/>
            <person name="Billiau K."/>
            <person name="Bonnet E."/>
            <person name="Bothwell J.H."/>
            <person name="Bowler C."/>
            <person name="Boyen C."/>
            <person name="Brownlee C."/>
            <person name="Carrano C.J."/>
            <person name="Charrier B."/>
            <person name="Cho G.Y."/>
            <person name="Coelho S.M."/>
            <person name="Collen J."/>
            <person name="Corre E."/>
            <person name="Da Silva C."/>
            <person name="Delage L."/>
            <person name="Delaroque N."/>
            <person name="Dittami S.M."/>
            <person name="Doulbeau S."/>
            <person name="Elias M."/>
            <person name="Farnham G."/>
            <person name="Gachon C.M."/>
            <person name="Gschloessl B."/>
            <person name="Heesch S."/>
            <person name="Jabbari K."/>
            <person name="Jubin C."/>
            <person name="Kawai H."/>
            <person name="Kimura K."/>
            <person name="Kloareg B."/>
            <person name="Kupper F.C."/>
            <person name="Lang D."/>
            <person name="Le Bail A."/>
            <person name="Leblanc C."/>
            <person name="Lerouge P."/>
            <person name="Lohr M."/>
            <person name="Lopez P.J."/>
            <person name="Martens C."/>
            <person name="Maumus F."/>
            <person name="Michel G."/>
            <person name="Miranda-Saavedra D."/>
            <person name="Morales J."/>
            <person name="Moreau H."/>
            <person name="Motomura T."/>
            <person name="Nagasato C."/>
            <person name="Napoli C.A."/>
            <person name="Nelson D.R."/>
            <person name="Nyvall-Collen P."/>
            <person name="Peters A.F."/>
            <person name="Pommier C."/>
            <person name="Potin P."/>
            <person name="Poulain J."/>
            <person name="Quesneville H."/>
            <person name="Read B."/>
            <person name="Rensing S.A."/>
            <person name="Ritter A."/>
            <person name="Rousvoal S."/>
            <person name="Samanta M."/>
            <person name="Samson G."/>
            <person name="Schroeder D.C."/>
            <person name="Segurens B."/>
            <person name="Strittmatter M."/>
            <person name="Tonon T."/>
            <person name="Tregear J.W."/>
            <person name="Valentin K."/>
            <person name="von Dassow P."/>
            <person name="Yamagishi T."/>
            <person name="Van de Peer Y."/>
            <person name="Wincker P."/>
        </authorList>
    </citation>
    <scope>NUCLEOTIDE SEQUENCE [LARGE SCALE GENOMIC DNA]</scope>
    <source>
        <strain evidence="3">Ec32 / CCAP1310/4</strain>
    </source>
</reference>